<evidence type="ECO:0000313" key="2">
    <source>
        <dbReference type="EMBL" id="NIH69177.1"/>
    </source>
</evidence>
<dbReference type="EMBL" id="BMMI01000007">
    <property type="protein sequence ID" value="GGL76952.1"/>
    <property type="molecule type" value="Genomic_DNA"/>
</dbReference>
<evidence type="ECO:0000313" key="1">
    <source>
        <dbReference type="EMBL" id="GGL76952.1"/>
    </source>
</evidence>
<dbReference type="Proteomes" id="UP000648663">
    <property type="component" value="Unassembled WGS sequence"/>
</dbReference>
<dbReference type="Proteomes" id="UP000552836">
    <property type="component" value="Unassembled WGS sequence"/>
</dbReference>
<dbReference type="InterPro" id="IPR035223">
    <property type="entry name" value="DUF5335"/>
</dbReference>
<gene>
    <name evidence="2" type="ORF">FB380_003665</name>
    <name evidence="1" type="ORF">GCM10011589_36220</name>
</gene>
<proteinExistence type="predicted"/>
<reference evidence="1" key="1">
    <citation type="journal article" date="2014" name="Int. J. Syst. Evol. Microbiol.">
        <title>Complete genome of a new Firmicutes species belonging to the dominant human colonic microbiota ('Ruminococcus bicirculans') reveals two chromosomes and a selective capacity to utilize plant glucans.</title>
        <authorList>
            <consortium name="NISC Comparative Sequencing Program"/>
            <person name="Wegmann U."/>
            <person name="Louis P."/>
            <person name="Goesmann A."/>
            <person name="Henrissat B."/>
            <person name="Duncan S.H."/>
            <person name="Flint H.J."/>
        </authorList>
    </citation>
    <scope>NUCLEOTIDE SEQUENCE</scope>
    <source>
        <strain evidence="1">CGMCC 4.5581</strain>
    </source>
</reference>
<reference evidence="1" key="4">
    <citation type="submission" date="2024-05" db="EMBL/GenBank/DDBJ databases">
        <authorList>
            <person name="Sun Q."/>
            <person name="Zhou Y."/>
        </authorList>
    </citation>
    <scope>NUCLEOTIDE SEQUENCE</scope>
    <source>
        <strain evidence="1">CGMCC 4.5581</strain>
    </source>
</reference>
<evidence type="ECO:0000313" key="3">
    <source>
        <dbReference type="Proteomes" id="UP000552836"/>
    </source>
</evidence>
<reference evidence="2 3" key="3">
    <citation type="submission" date="2020-02" db="EMBL/GenBank/DDBJ databases">
        <title>Sequencing the genomes of 1000 actinobacteria strains.</title>
        <authorList>
            <person name="Klenk H.-P."/>
        </authorList>
    </citation>
    <scope>NUCLEOTIDE SEQUENCE [LARGE SCALE GENOMIC DNA]</scope>
    <source>
        <strain evidence="2 3">DSM 45201</strain>
    </source>
</reference>
<name>A0A846LP25_9ACTN</name>
<dbReference type="Pfam" id="PF17269">
    <property type="entry name" value="DUF5335"/>
    <property type="match status" value="1"/>
</dbReference>
<accession>A0A846LP25</accession>
<dbReference type="EMBL" id="JAAMPA010000002">
    <property type="protein sequence ID" value="NIH69177.1"/>
    <property type="molecule type" value="Genomic_DNA"/>
</dbReference>
<organism evidence="2 3">
    <name type="scientific">Modestobacter marinus</name>
    <dbReference type="NCBI Taxonomy" id="477641"/>
    <lineage>
        <taxon>Bacteria</taxon>
        <taxon>Bacillati</taxon>
        <taxon>Actinomycetota</taxon>
        <taxon>Actinomycetes</taxon>
        <taxon>Geodermatophilales</taxon>
        <taxon>Geodermatophilaceae</taxon>
        <taxon>Modestobacter</taxon>
    </lineage>
</organism>
<protein>
    <submittedName>
        <fullName evidence="2">Uncharacterized protein</fullName>
    </submittedName>
</protein>
<sequence>MTTTSAVERSAWPELTNRLSADHAGHDVTLEVLDADGGDNPVVDRLPFHGITYDHRDDVLVISVGGRPPHHPVVMRHLVQSPQEVLFDLLPRGAALKITDAAGTTTLVSLLRRPEGQSGRGS</sequence>
<evidence type="ECO:0000313" key="4">
    <source>
        <dbReference type="Proteomes" id="UP000648663"/>
    </source>
</evidence>
<dbReference type="RefSeq" id="WP_166756746.1">
    <property type="nucleotide sequence ID" value="NZ_BAABJU010000003.1"/>
</dbReference>
<comment type="caution">
    <text evidence="2">The sequence shown here is derived from an EMBL/GenBank/DDBJ whole genome shotgun (WGS) entry which is preliminary data.</text>
</comment>
<dbReference type="AlphaFoldDB" id="A0A846LP25"/>
<keyword evidence="4" id="KW-1185">Reference proteome</keyword>
<reference evidence="4" key="2">
    <citation type="journal article" date="2019" name="Int. J. Syst. Evol. Microbiol.">
        <title>The Global Catalogue of Microorganisms (GCM) 10K type strain sequencing project: providing services to taxonomists for standard genome sequencing and annotation.</title>
        <authorList>
            <consortium name="The Broad Institute Genomics Platform"/>
            <consortium name="The Broad Institute Genome Sequencing Center for Infectious Disease"/>
            <person name="Wu L."/>
            <person name="Ma J."/>
        </authorList>
    </citation>
    <scope>NUCLEOTIDE SEQUENCE [LARGE SCALE GENOMIC DNA]</scope>
    <source>
        <strain evidence="4">CGMCC 4.5581</strain>
    </source>
</reference>